<evidence type="ECO:0000313" key="3">
    <source>
        <dbReference type="EMBL" id="CTQ33157.1"/>
    </source>
</evidence>
<dbReference type="InterPro" id="IPR027417">
    <property type="entry name" value="P-loop_NTPase"/>
</dbReference>
<dbReference type="Proteomes" id="UP000048908">
    <property type="component" value="Unassembled WGS sequence"/>
</dbReference>
<organism evidence="3 4">
    <name type="scientific">Jannaschia rubra</name>
    <dbReference type="NCBI Taxonomy" id="282197"/>
    <lineage>
        <taxon>Bacteria</taxon>
        <taxon>Pseudomonadati</taxon>
        <taxon>Pseudomonadota</taxon>
        <taxon>Alphaproteobacteria</taxon>
        <taxon>Rhodobacterales</taxon>
        <taxon>Roseobacteraceae</taxon>
        <taxon>Jannaschia</taxon>
    </lineage>
</organism>
<dbReference type="SUPFAM" id="SSF52540">
    <property type="entry name" value="P-loop containing nucleoside triphosphate hydrolases"/>
    <property type="match status" value="1"/>
</dbReference>
<dbReference type="Pfam" id="PF00350">
    <property type="entry name" value="Dynamin_N"/>
    <property type="match status" value="1"/>
</dbReference>
<evidence type="ECO:0000256" key="1">
    <source>
        <dbReference type="SAM" id="MobiDB-lite"/>
    </source>
</evidence>
<accession>A0A0M6XR99</accession>
<evidence type="ECO:0000259" key="2">
    <source>
        <dbReference type="Pfam" id="PF00350"/>
    </source>
</evidence>
<feature type="domain" description="Dynamin N-terminal" evidence="2">
    <location>
        <begin position="21"/>
        <end position="149"/>
    </location>
</feature>
<gene>
    <name evidence="3" type="ORF">JAN5088_01937</name>
</gene>
<dbReference type="RefSeq" id="WP_055682603.1">
    <property type="nucleotide sequence ID" value="NZ_CXPG01000019.1"/>
</dbReference>
<sequence>MTGMPPLPDPEAAAPARRPRIAIMGEFSVGKSTLSNLLLGARALPEKVTATRLSPVWLTEGDGPAVRVALDGTETEVPLADIASVPVDGTRHIRLPMRAEILKHCDLIDLPGISDPNMDPEVWRRALDGVDMVLWCTHATQAWRRSEDAVWNDMPEAVRARSLLLVTRFDKLTTERDRARVLHRVATETAGRFRAVFPVSLTRARAGRADAKAWHDSGAEEFSDHLLDLIGELSGAVEEEAEAAAAAEAIGAPGPGARTAAGTDADDLPPPPAPRAAPAAGSPVTPRRVPPPRRLTRTDVSHAKHRRLCNWGGLFGPEPQARQRPVR</sequence>
<feature type="compositionally biased region" description="Low complexity" evidence="1">
    <location>
        <begin position="276"/>
        <end position="287"/>
    </location>
</feature>
<reference evidence="3 4" key="1">
    <citation type="submission" date="2015-07" db="EMBL/GenBank/DDBJ databases">
        <authorList>
            <person name="Noorani M."/>
        </authorList>
    </citation>
    <scope>NUCLEOTIDE SEQUENCE [LARGE SCALE GENOMIC DNA]</scope>
    <source>
        <strain evidence="3 4">CECT 5088</strain>
    </source>
</reference>
<proteinExistence type="predicted"/>
<keyword evidence="4" id="KW-1185">Reference proteome</keyword>
<dbReference type="Gene3D" id="3.40.50.300">
    <property type="entry name" value="P-loop containing nucleotide triphosphate hydrolases"/>
    <property type="match status" value="1"/>
</dbReference>
<evidence type="ECO:0000313" key="4">
    <source>
        <dbReference type="Proteomes" id="UP000048908"/>
    </source>
</evidence>
<name>A0A0M6XR99_9RHOB</name>
<protein>
    <submittedName>
        <fullName evidence="3">GTPase Era</fullName>
    </submittedName>
</protein>
<dbReference type="AlphaFoldDB" id="A0A0M6XR99"/>
<dbReference type="InterPro" id="IPR045063">
    <property type="entry name" value="Dynamin_N"/>
</dbReference>
<feature type="compositionally biased region" description="Low complexity" evidence="1">
    <location>
        <begin position="250"/>
        <end position="263"/>
    </location>
</feature>
<dbReference type="STRING" id="282197.SAMN04488517_11619"/>
<dbReference type="EMBL" id="CXPG01000019">
    <property type="protein sequence ID" value="CTQ33157.1"/>
    <property type="molecule type" value="Genomic_DNA"/>
</dbReference>
<feature type="region of interest" description="Disordered" evidence="1">
    <location>
        <begin position="250"/>
        <end position="327"/>
    </location>
</feature>